<dbReference type="InterPro" id="IPR038772">
    <property type="entry name" value="Sph/SMPD2-like"/>
</dbReference>
<feature type="transmembrane region" description="Helical" evidence="24">
    <location>
        <begin position="488"/>
        <end position="512"/>
    </location>
</feature>
<reference evidence="26 27" key="1">
    <citation type="journal article" date="2020" name="Nature">
        <title>Six reference-quality genomes reveal evolution of bat adaptations.</title>
        <authorList>
            <person name="Jebb D."/>
            <person name="Huang Z."/>
            <person name="Pippel M."/>
            <person name="Hughes G.M."/>
            <person name="Lavrichenko K."/>
            <person name="Devanna P."/>
            <person name="Winkler S."/>
            <person name="Jermiin L.S."/>
            <person name="Skirmuntt E.C."/>
            <person name="Katzourakis A."/>
            <person name="Burkitt-Gray L."/>
            <person name="Ray D.A."/>
            <person name="Sullivan K.A.M."/>
            <person name="Roscito J.G."/>
            <person name="Kirilenko B.M."/>
            <person name="Davalos L.M."/>
            <person name="Corthals A.P."/>
            <person name="Power M.L."/>
            <person name="Jones G."/>
            <person name="Ransome R.D."/>
            <person name="Dechmann D.K.N."/>
            <person name="Locatelli A.G."/>
            <person name="Puechmaille S.J."/>
            <person name="Fedrigo O."/>
            <person name="Jarvis E.D."/>
            <person name="Hiller M."/>
            <person name="Vernes S.C."/>
            <person name="Myers E.W."/>
            <person name="Teeling E.C."/>
        </authorList>
    </citation>
    <scope>NUCLEOTIDE SEQUENCE [LARGE SCALE GENOMIC DNA]</scope>
    <source>
        <strain evidence="26">MRouAeg1</strain>
        <tissue evidence="26">Muscle</tissue>
    </source>
</reference>
<comment type="similarity">
    <text evidence="5">Belongs to the neutral sphingomyelinase family.</text>
</comment>
<comment type="catalytic activity">
    <reaction evidence="15">
        <text>a sphingosylphosphocholine + H2O = a sphingoid base + phosphocholine + H(+)</text>
        <dbReference type="Rhea" id="RHEA:45296"/>
        <dbReference type="ChEBI" id="CHEBI:15377"/>
        <dbReference type="ChEBI" id="CHEBI:15378"/>
        <dbReference type="ChEBI" id="CHEBI:84410"/>
        <dbReference type="ChEBI" id="CHEBI:85171"/>
        <dbReference type="ChEBI" id="CHEBI:295975"/>
    </reaction>
    <physiologicalReaction direction="left-to-right" evidence="15">
        <dbReference type="Rhea" id="RHEA:45297"/>
    </physiologicalReaction>
</comment>
<evidence type="ECO:0000256" key="1">
    <source>
        <dbReference type="ARBA" id="ARBA00001946"/>
    </source>
</evidence>
<evidence type="ECO:0000256" key="15">
    <source>
        <dbReference type="ARBA" id="ARBA00047675"/>
    </source>
</evidence>
<evidence type="ECO:0000256" key="8">
    <source>
        <dbReference type="ARBA" id="ARBA00022723"/>
    </source>
</evidence>
<evidence type="ECO:0000313" key="26">
    <source>
        <dbReference type="EMBL" id="KAF6508166.1"/>
    </source>
</evidence>
<dbReference type="EC" id="3.1.4.12" evidence="6"/>
<evidence type="ECO:0000256" key="16">
    <source>
        <dbReference type="ARBA" id="ARBA00048209"/>
    </source>
</evidence>
<evidence type="ECO:0000256" key="17">
    <source>
        <dbReference type="ARBA" id="ARBA00048325"/>
    </source>
</evidence>
<dbReference type="InterPro" id="IPR036691">
    <property type="entry name" value="Endo/exonu/phosph_ase_sf"/>
</dbReference>
<dbReference type="FunFam" id="3.60.10.10:FF:000033">
    <property type="entry name" value="sphingomyelin phosphodiesterase 2"/>
    <property type="match status" value="1"/>
</dbReference>
<comment type="catalytic activity">
    <reaction evidence="17">
        <text>an N-(acyl)-sphingosylphosphocholine + H2O = an N-acyl-sphingoid base + phosphocholine + H(+)</text>
        <dbReference type="Rhea" id="RHEA:45300"/>
        <dbReference type="ChEBI" id="CHEBI:15377"/>
        <dbReference type="ChEBI" id="CHEBI:15378"/>
        <dbReference type="ChEBI" id="CHEBI:64583"/>
        <dbReference type="ChEBI" id="CHEBI:83273"/>
        <dbReference type="ChEBI" id="CHEBI:295975"/>
    </reaction>
    <physiologicalReaction direction="left-to-right" evidence="17">
        <dbReference type="Rhea" id="RHEA:45301"/>
    </physiologicalReaction>
</comment>
<feature type="transmembrane region" description="Helical" evidence="24">
    <location>
        <begin position="519"/>
        <end position="540"/>
    </location>
</feature>
<evidence type="ECO:0000256" key="6">
    <source>
        <dbReference type="ARBA" id="ARBA00012369"/>
    </source>
</evidence>
<evidence type="ECO:0000256" key="22">
    <source>
        <dbReference type="ARBA" id="ARBA00079277"/>
    </source>
</evidence>
<dbReference type="AlphaFoldDB" id="A0A7J8KH04"/>
<dbReference type="PANTHER" id="PTHR16320:SF24">
    <property type="entry name" value="PHOSPHODIESTERASE, PUTATIVE-RELATED"/>
    <property type="match status" value="1"/>
</dbReference>
<evidence type="ECO:0000259" key="25">
    <source>
        <dbReference type="Pfam" id="PF03372"/>
    </source>
</evidence>
<feature type="compositionally biased region" description="Low complexity" evidence="23">
    <location>
        <begin position="67"/>
        <end position="79"/>
    </location>
</feature>
<feature type="region of interest" description="Disordered" evidence="23">
    <location>
        <begin position="1"/>
        <end position="79"/>
    </location>
</feature>
<evidence type="ECO:0000256" key="13">
    <source>
        <dbReference type="ARBA" id="ARBA00023098"/>
    </source>
</evidence>
<dbReference type="GO" id="GO:0046872">
    <property type="term" value="F:metal ion binding"/>
    <property type="evidence" value="ECO:0007669"/>
    <property type="project" value="UniProtKB-KW"/>
</dbReference>
<sequence length="588" mass="64880">MAALRDYSEHKHGVSPRQPRDPAPTAFGRREAAAAVWDELQSRGTGSPAPRVPQPCSPPVRARWGRPSPSVSSQISPQTSFPAWRAASWDQRTGCPGNAGVGPGLRASALGLSCAGLGTTAFRGARGRGRPPVRTARGGANASPRPSRPPQVTGTEEQSRARSAPAMKPNFSLRLRVFNLNCWGIPYLSKHRADRMKRLGNFLNMESFDLVLLEEVWSEQDFQYLRQKLLPTYPAAHYFRSGIIGSGLCVFSKHPIQEFTQHVYTLNGYPYMVHHGDWFSGKAVGLLVFHLSGLVLNAYVTHLHAEYNRQKDIYLAHRVAQAWELAHFIHHTSKKADVILLCGDLNLHPKDLGFRLLKEWTGLHDAYLETQDFKGSEEGCTMVPENCYVNQQELEPFPCGIRIDYVLYKAVSGFCISCKTLKTTTGHDPHSGTPLSDHEALMATLCVRHSPPQHNPSPTHGPAERSPLISVLREACTELDLGVAQARWWASFATYMIGLGLLILAVLSALVAEGGIREVAILLWTLSVGLVLGVGAVYLFHLQEAKGLCRARAELQHVLGRAREAQNLGPEFEPALFLLHQEGDKTED</sequence>
<keyword evidence="10" id="KW-0460">Magnesium</keyword>
<comment type="pathway">
    <text evidence="3">Lipid metabolism; sphingolipid metabolism.</text>
</comment>
<gene>
    <name evidence="26" type="ORF">HJG63_018121</name>
</gene>
<dbReference type="InterPro" id="IPR005135">
    <property type="entry name" value="Endo/exonuclease/phosphatase"/>
</dbReference>
<evidence type="ECO:0000256" key="7">
    <source>
        <dbReference type="ARBA" id="ARBA00022692"/>
    </source>
</evidence>
<evidence type="ECO:0000256" key="5">
    <source>
        <dbReference type="ARBA" id="ARBA00006335"/>
    </source>
</evidence>
<evidence type="ECO:0000256" key="12">
    <source>
        <dbReference type="ARBA" id="ARBA00022989"/>
    </source>
</evidence>
<name>A0A7J8KH04_ROUAE</name>
<evidence type="ECO:0000256" key="19">
    <source>
        <dbReference type="ARBA" id="ARBA00051969"/>
    </source>
</evidence>
<keyword evidence="27" id="KW-1185">Reference proteome</keyword>
<feature type="region of interest" description="Disordered" evidence="23">
    <location>
        <begin position="121"/>
        <end position="165"/>
    </location>
</feature>
<comment type="pathway">
    <text evidence="4">Sphingolipid metabolism.</text>
</comment>
<evidence type="ECO:0000256" key="14">
    <source>
        <dbReference type="ARBA" id="ARBA00023136"/>
    </source>
</evidence>
<evidence type="ECO:0000256" key="18">
    <source>
        <dbReference type="ARBA" id="ARBA00049346"/>
    </source>
</evidence>
<dbReference type="SUPFAM" id="SSF56219">
    <property type="entry name" value="DNase I-like"/>
    <property type="match status" value="1"/>
</dbReference>
<evidence type="ECO:0000256" key="24">
    <source>
        <dbReference type="SAM" id="Phobius"/>
    </source>
</evidence>
<dbReference type="GO" id="GO:0016020">
    <property type="term" value="C:membrane"/>
    <property type="evidence" value="ECO:0007669"/>
    <property type="project" value="UniProtKB-SubCell"/>
</dbReference>
<keyword evidence="7 24" id="KW-0812">Transmembrane</keyword>
<dbReference type="Gene3D" id="3.60.10.10">
    <property type="entry name" value="Endonuclease/exonuclease/phosphatase"/>
    <property type="match status" value="1"/>
</dbReference>
<feature type="domain" description="Endonuclease/exonuclease/phosphatase" evidence="25">
    <location>
        <begin position="180"/>
        <end position="438"/>
    </location>
</feature>
<comment type="subcellular location">
    <subcellularLocation>
        <location evidence="2">Membrane</location>
        <topology evidence="2">Multi-pass membrane protein</topology>
    </subcellularLocation>
</comment>
<evidence type="ECO:0000256" key="23">
    <source>
        <dbReference type="SAM" id="MobiDB-lite"/>
    </source>
</evidence>
<evidence type="ECO:0000256" key="3">
    <source>
        <dbReference type="ARBA" id="ARBA00004760"/>
    </source>
</evidence>
<dbReference type="GO" id="GO:0004767">
    <property type="term" value="F:sphingomyelin phosphodiesterase activity"/>
    <property type="evidence" value="ECO:0007669"/>
    <property type="project" value="UniProtKB-EC"/>
</dbReference>
<comment type="catalytic activity">
    <reaction evidence="18">
        <text>1-O-octadecyl-sn-glycero-3-phosphocholine + H2O = 1-O-octadecyl-sn-glycerol + phosphocholine + H(+)</text>
        <dbReference type="Rhea" id="RHEA:39923"/>
        <dbReference type="ChEBI" id="CHEBI:15377"/>
        <dbReference type="ChEBI" id="CHEBI:15378"/>
        <dbReference type="ChEBI" id="CHEBI:74001"/>
        <dbReference type="ChEBI" id="CHEBI:75216"/>
        <dbReference type="ChEBI" id="CHEBI:295975"/>
    </reaction>
    <physiologicalReaction direction="left-to-right" evidence="18">
        <dbReference type="Rhea" id="RHEA:39924"/>
    </physiologicalReaction>
</comment>
<accession>A0A7J8KH04</accession>
<evidence type="ECO:0000256" key="11">
    <source>
        <dbReference type="ARBA" id="ARBA00022919"/>
    </source>
</evidence>
<organism evidence="26 27">
    <name type="scientific">Rousettus aegyptiacus</name>
    <name type="common">Egyptian fruit bat</name>
    <name type="synonym">Pteropus aegyptiacus</name>
    <dbReference type="NCBI Taxonomy" id="9407"/>
    <lineage>
        <taxon>Eukaryota</taxon>
        <taxon>Metazoa</taxon>
        <taxon>Chordata</taxon>
        <taxon>Craniata</taxon>
        <taxon>Vertebrata</taxon>
        <taxon>Euteleostomi</taxon>
        <taxon>Mammalia</taxon>
        <taxon>Eutheria</taxon>
        <taxon>Laurasiatheria</taxon>
        <taxon>Chiroptera</taxon>
        <taxon>Yinpterochiroptera</taxon>
        <taxon>Pteropodoidea</taxon>
        <taxon>Pteropodidae</taxon>
        <taxon>Rousettinae</taxon>
        <taxon>Rousettus</taxon>
    </lineage>
</organism>
<dbReference type="GO" id="GO:0006665">
    <property type="term" value="P:sphingolipid metabolic process"/>
    <property type="evidence" value="ECO:0007669"/>
    <property type="project" value="UniProtKB-KW"/>
</dbReference>
<dbReference type="Proteomes" id="UP000593571">
    <property type="component" value="Unassembled WGS sequence"/>
</dbReference>
<keyword evidence="13" id="KW-0443">Lipid metabolism</keyword>
<keyword evidence="11" id="KW-0746">Sphingolipid metabolism</keyword>
<dbReference type="PANTHER" id="PTHR16320">
    <property type="entry name" value="SPHINGOMYELINASE FAMILY MEMBER"/>
    <property type="match status" value="1"/>
</dbReference>
<evidence type="ECO:0000256" key="9">
    <source>
        <dbReference type="ARBA" id="ARBA00022801"/>
    </source>
</evidence>
<keyword evidence="9" id="KW-0378">Hydrolase</keyword>
<keyword evidence="14 24" id="KW-0472">Membrane</keyword>
<dbReference type="EMBL" id="JACASE010000001">
    <property type="protein sequence ID" value="KAF6508166.1"/>
    <property type="molecule type" value="Genomic_DNA"/>
</dbReference>
<evidence type="ECO:0000256" key="20">
    <source>
        <dbReference type="ARBA" id="ARBA00068543"/>
    </source>
</evidence>
<evidence type="ECO:0000313" key="27">
    <source>
        <dbReference type="Proteomes" id="UP000593571"/>
    </source>
</evidence>
<evidence type="ECO:0000256" key="4">
    <source>
        <dbReference type="ARBA" id="ARBA00004991"/>
    </source>
</evidence>
<feature type="compositionally biased region" description="Basic and acidic residues" evidence="23">
    <location>
        <begin position="1"/>
        <end position="12"/>
    </location>
</feature>
<comment type="catalytic activity">
    <reaction evidence="19">
        <text>1-O-hexadecyl-sn-glycero-3-phosphocholine + H2O = 1-O-hexadecyl-sn-glycerol + phosphocholine + H(+)</text>
        <dbReference type="Rhea" id="RHEA:36087"/>
        <dbReference type="ChEBI" id="CHEBI:15377"/>
        <dbReference type="ChEBI" id="CHEBI:15378"/>
        <dbReference type="ChEBI" id="CHEBI:34115"/>
        <dbReference type="ChEBI" id="CHEBI:64496"/>
        <dbReference type="ChEBI" id="CHEBI:295975"/>
    </reaction>
    <physiologicalReaction direction="left-to-right" evidence="19">
        <dbReference type="Rhea" id="RHEA:36088"/>
    </physiologicalReaction>
</comment>
<dbReference type="Pfam" id="PF03372">
    <property type="entry name" value="Exo_endo_phos"/>
    <property type="match status" value="1"/>
</dbReference>
<evidence type="ECO:0000256" key="21">
    <source>
        <dbReference type="ARBA" id="ARBA00075307"/>
    </source>
</evidence>
<keyword evidence="12 24" id="KW-1133">Transmembrane helix</keyword>
<evidence type="ECO:0000256" key="2">
    <source>
        <dbReference type="ARBA" id="ARBA00004141"/>
    </source>
</evidence>
<proteinExistence type="inferred from homology"/>
<evidence type="ECO:0000256" key="10">
    <source>
        <dbReference type="ARBA" id="ARBA00022842"/>
    </source>
</evidence>
<keyword evidence="8" id="KW-0479">Metal-binding</keyword>
<comment type="caution">
    <text evidence="26">The sequence shown here is derived from an EMBL/GenBank/DDBJ whole genome shotgun (WGS) entry which is preliminary data.</text>
</comment>
<comment type="catalytic activity">
    <reaction evidence="16">
        <text>1-hexadecanoyl-sn-glycero-3-phosphocholine + H2O = 1-hexadecanoyl-sn-glycerol + phosphocholine + H(+)</text>
        <dbReference type="Rhea" id="RHEA:41119"/>
        <dbReference type="ChEBI" id="CHEBI:15377"/>
        <dbReference type="ChEBI" id="CHEBI:15378"/>
        <dbReference type="ChEBI" id="CHEBI:72998"/>
        <dbReference type="ChEBI" id="CHEBI:75542"/>
        <dbReference type="ChEBI" id="CHEBI:295975"/>
    </reaction>
    <physiologicalReaction direction="left-to-right" evidence="16">
        <dbReference type="Rhea" id="RHEA:41120"/>
    </physiologicalReaction>
</comment>
<protein>
    <recommendedName>
        <fullName evidence="20">Sphingomyelin phosphodiesterase 2</fullName>
        <ecNumber evidence="6">3.1.4.12</ecNumber>
    </recommendedName>
    <alternativeName>
        <fullName evidence="21">Lyso-platelet-activating factor-phospholipase C</fullName>
    </alternativeName>
    <alternativeName>
        <fullName evidence="22">Neutral sphingomyelinase</fullName>
    </alternativeName>
</protein>
<comment type="cofactor">
    <cofactor evidence="1">
        <name>Mg(2+)</name>
        <dbReference type="ChEBI" id="CHEBI:18420"/>
    </cofactor>
</comment>